<reference evidence="8" key="1">
    <citation type="journal article" date="2020" name="Stud. Mycol.">
        <title>101 Dothideomycetes genomes: a test case for predicting lifestyles and emergence of pathogens.</title>
        <authorList>
            <person name="Haridas S."/>
            <person name="Albert R."/>
            <person name="Binder M."/>
            <person name="Bloem J."/>
            <person name="Labutti K."/>
            <person name="Salamov A."/>
            <person name="Andreopoulos B."/>
            <person name="Baker S."/>
            <person name="Barry K."/>
            <person name="Bills G."/>
            <person name="Bluhm B."/>
            <person name="Cannon C."/>
            <person name="Castanera R."/>
            <person name="Culley D."/>
            <person name="Daum C."/>
            <person name="Ezra D."/>
            <person name="Gonzalez J."/>
            <person name="Henrissat B."/>
            <person name="Kuo A."/>
            <person name="Liang C."/>
            <person name="Lipzen A."/>
            <person name="Lutzoni F."/>
            <person name="Magnuson J."/>
            <person name="Mondo S."/>
            <person name="Nolan M."/>
            <person name="Ohm R."/>
            <person name="Pangilinan J."/>
            <person name="Park H.-J."/>
            <person name="Ramirez L."/>
            <person name="Alfaro M."/>
            <person name="Sun H."/>
            <person name="Tritt A."/>
            <person name="Yoshinaga Y."/>
            <person name="Zwiers L.-H."/>
            <person name="Turgeon B."/>
            <person name="Goodwin S."/>
            <person name="Spatafora J."/>
            <person name="Crous P."/>
            <person name="Grigoriev I."/>
        </authorList>
    </citation>
    <scope>NUCLEOTIDE SEQUENCE</scope>
    <source>
        <strain evidence="8">CBS 113389</strain>
    </source>
</reference>
<keyword evidence="9" id="KW-1185">Reference proteome</keyword>
<dbReference type="GO" id="GO:0005634">
    <property type="term" value="C:nucleus"/>
    <property type="evidence" value="ECO:0007669"/>
    <property type="project" value="UniProtKB-SubCell"/>
</dbReference>
<dbReference type="GO" id="GO:0000976">
    <property type="term" value="F:transcription cis-regulatory region binding"/>
    <property type="evidence" value="ECO:0007669"/>
    <property type="project" value="TreeGrafter"/>
</dbReference>
<dbReference type="InterPro" id="IPR001138">
    <property type="entry name" value="Zn2Cys6_DnaBD"/>
</dbReference>
<proteinExistence type="predicted"/>
<name>A0A6A6Q1T2_9PEZI</name>
<protein>
    <recommendedName>
        <fullName evidence="7">Zn(2)-C6 fungal-type domain-containing protein</fullName>
    </recommendedName>
</protein>
<dbReference type="OrthoDB" id="5226580at2759"/>
<dbReference type="SMART" id="SM00066">
    <property type="entry name" value="GAL4"/>
    <property type="match status" value="1"/>
</dbReference>
<keyword evidence="2" id="KW-0805">Transcription regulation</keyword>
<evidence type="ECO:0000313" key="8">
    <source>
        <dbReference type="EMBL" id="KAF2485397.1"/>
    </source>
</evidence>
<organism evidence="8 9">
    <name type="scientific">Neohortaea acidophila</name>
    <dbReference type="NCBI Taxonomy" id="245834"/>
    <lineage>
        <taxon>Eukaryota</taxon>
        <taxon>Fungi</taxon>
        <taxon>Dikarya</taxon>
        <taxon>Ascomycota</taxon>
        <taxon>Pezizomycotina</taxon>
        <taxon>Dothideomycetes</taxon>
        <taxon>Dothideomycetidae</taxon>
        <taxon>Mycosphaerellales</taxon>
        <taxon>Teratosphaeriaceae</taxon>
        <taxon>Neohortaea</taxon>
    </lineage>
</organism>
<feature type="domain" description="Zn(2)-C6 fungal-type" evidence="7">
    <location>
        <begin position="19"/>
        <end position="49"/>
    </location>
</feature>
<sequence>MDRDTASSSPMEHKSSMRSCTTCAKAKAKCVREAGQEACGRCARLGKECYSRQPVVRRKGLAKTSRAAQLENLEHKIEHLVNALANSQAQKGYVDPRPTSPPTVPLHDRERDRIGQNIVNSLCIEPQLPDPPNSGPTLSPNTSTCFPSTASELTTPAALVSPLLSATETEMLLNRYRTLMAGNMPFVVLPPSNAELESKPVLLQAVLTVAHFHDYPKQHVLVKQLIRDISERTLINGEKSLDIVQAILVLVAWFYSHIWSTPQMSNLLHLAQAMIGDLNLDRSPQPCPSGKHGVAKPGHPPPRLHATLEEHRTVAGLVFFVNMLFSNFKKITPVRRFKYFTEILDALQQAREYPSDLLLVQLVRLQFLADDSCLVDTPNAPVDIYMKAFQNDLQQLRLQFDPCVDQTDIFLRLQYLSVEICILEMSLNDVLEGRASVSAHLDNLWRCFDACKKSFTDVFFTIPASTYLALPFHHFAAFAHSFIVLIKLATLEGWSTPEKLGQISYIIEETASRYESSAACGPEGVPLNNDSLSRWAARVRMMRQVYEGAEGPDATPALQQPTPPDDIFSGEEAFFNYDFWQSFGGTDGLDLGLSEIAMT</sequence>
<dbReference type="GeneID" id="54470131"/>
<keyword evidence="3" id="KW-0238">DNA-binding</keyword>
<dbReference type="InterPro" id="IPR051089">
    <property type="entry name" value="prtT"/>
</dbReference>
<dbReference type="PANTHER" id="PTHR31845">
    <property type="entry name" value="FINGER DOMAIN PROTEIN, PUTATIVE-RELATED"/>
    <property type="match status" value="1"/>
</dbReference>
<keyword evidence="5" id="KW-0539">Nucleus</keyword>
<accession>A0A6A6Q1T2</accession>
<dbReference type="InterPro" id="IPR036864">
    <property type="entry name" value="Zn2-C6_fun-type_DNA-bd_sf"/>
</dbReference>
<evidence type="ECO:0000256" key="4">
    <source>
        <dbReference type="ARBA" id="ARBA00023163"/>
    </source>
</evidence>
<dbReference type="CDD" id="cd00067">
    <property type="entry name" value="GAL4"/>
    <property type="match status" value="1"/>
</dbReference>
<dbReference type="Proteomes" id="UP000799767">
    <property type="component" value="Unassembled WGS sequence"/>
</dbReference>
<dbReference type="RefSeq" id="XP_033591966.1">
    <property type="nucleotide sequence ID" value="XM_033729129.1"/>
</dbReference>
<dbReference type="PROSITE" id="PS00463">
    <property type="entry name" value="ZN2_CY6_FUNGAL_1"/>
    <property type="match status" value="1"/>
</dbReference>
<evidence type="ECO:0000256" key="6">
    <source>
        <dbReference type="SAM" id="MobiDB-lite"/>
    </source>
</evidence>
<dbReference type="AlphaFoldDB" id="A0A6A6Q1T2"/>
<dbReference type="GO" id="GO:0000981">
    <property type="term" value="F:DNA-binding transcription factor activity, RNA polymerase II-specific"/>
    <property type="evidence" value="ECO:0007669"/>
    <property type="project" value="InterPro"/>
</dbReference>
<comment type="subcellular location">
    <subcellularLocation>
        <location evidence="1">Nucleus</location>
    </subcellularLocation>
</comment>
<evidence type="ECO:0000256" key="5">
    <source>
        <dbReference type="ARBA" id="ARBA00023242"/>
    </source>
</evidence>
<dbReference type="EMBL" id="MU001633">
    <property type="protein sequence ID" value="KAF2485397.1"/>
    <property type="molecule type" value="Genomic_DNA"/>
</dbReference>
<gene>
    <name evidence="8" type="ORF">BDY17DRAFT_102338</name>
</gene>
<evidence type="ECO:0000256" key="1">
    <source>
        <dbReference type="ARBA" id="ARBA00004123"/>
    </source>
</evidence>
<dbReference type="PANTHER" id="PTHR31845:SF10">
    <property type="entry name" value="ZN(II)2CYS6 TRANSCRIPTION FACTOR (EUROFUNG)"/>
    <property type="match status" value="1"/>
</dbReference>
<feature type="region of interest" description="Disordered" evidence="6">
    <location>
        <begin position="88"/>
        <end position="108"/>
    </location>
</feature>
<dbReference type="Gene3D" id="4.10.240.10">
    <property type="entry name" value="Zn(2)-C6 fungal-type DNA-binding domain"/>
    <property type="match status" value="1"/>
</dbReference>
<evidence type="ECO:0000256" key="2">
    <source>
        <dbReference type="ARBA" id="ARBA00023015"/>
    </source>
</evidence>
<evidence type="ECO:0000259" key="7">
    <source>
        <dbReference type="PROSITE" id="PS00463"/>
    </source>
</evidence>
<evidence type="ECO:0000256" key="3">
    <source>
        <dbReference type="ARBA" id="ARBA00023125"/>
    </source>
</evidence>
<keyword evidence="4" id="KW-0804">Transcription</keyword>
<dbReference type="GO" id="GO:0008270">
    <property type="term" value="F:zinc ion binding"/>
    <property type="evidence" value="ECO:0007669"/>
    <property type="project" value="InterPro"/>
</dbReference>
<evidence type="ECO:0000313" key="9">
    <source>
        <dbReference type="Proteomes" id="UP000799767"/>
    </source>
</evidence>
<dbReference type="SUPFAM" id="SSF57701">
    <property type="entry name" value="Zn2/Cys6 DNA-binding domain"/>
    <property type="match status" value="1"/>
</dbReference>